<reference evidence="5 6" key="1">
    <citation type="journal article" date="2012" name="Genome Biol.">
        <title>Genome and low-iron response of an oceanic diatom adapted to chronic iron limitation.</title>
        <authorList>
            <person name="Lommer M."/>
            <person name="Specht M."/>
            <person name="Roy A.S."/>
            <person name="Kraemer L."/>
            <person name="Andreson R."/>
            <person name="Gutowska M.A."/>
            <person name="Wolf J."/>
            <person name="Bergner S.V."/>
            <person name="Schilhabel M.B."/>
            <person name="Klostermeier U.C."/>
            <person name="Beiko R.G."/>
            <person name="Rosenstiel P."/>
            <person name="Hippler M."/>
            <person name="Laroche J."/>
        </authorList>
    </citation>
    <scope>NUCLEOTIDE SEQUENCE [LARGE SCALE GENOMIC DNA]</scope>
    <source>
        <strain evidence="5 6">CCMP1005</strain>
    </source>
</reference>
<dbReference type="SUPFAM" id="SSF88688">
    <property type="entry name" value="Families 57/38 glycoside transferase middle domain"/>
    <property type="match status" value="1"/>
</dbReference>
<evidence type="ECO:0000256" key="1">
    <source>
        <dbReference type="ARBA" id="ARBA00022723"/>
    </source>
</evidence>
<sequence>MDILIDSVDKYTSDGTIDIKDKFGGRFERVKIFYSSPERYTRCKYVDLISAKAHPEHESGSPDQKHNPSAWTDSVKVGDFFPYADNEHSYWAGYFSSRQSLKKMERVSSSFLHSARQIEALAKLFPSKISAKTETVSDSWSGSPLFSLDDAVGVAQHHDVATCKQHVAYDYAKSLAMGLQDASLFVSGVFRKLLLVPGLSALQNLRWCPLLNETICDVSQTASGNENQILYIVAYNALGTPRSEAIAIPIDAKDHPFTVEVLDETVTWKAVDSAILPNRNYLQNPVAAPNSIMFTATIPPVGLNIYRIRRSQSKNSLRLTPSVGRKLQQGPTSFDAQSDRVKSNREIKRGDVFSNGIMKVEFDESTGMIKRIKGENSSIEVTQEYGVYNAAAHGGDGFQNAGAYIMRPQPDDQAFHPLPVGNASVALYQSNVVTEVHATIGWVHQITRLVKGKDYIEIEYTVGPIPIEDGIGKEVVSRYTTSIQNTDGKFFTDSNGREFVPRRRNDLGVLGYESGLTLTEPVAQNYFPVNTAIFLEDEKSSFGVLVDRSQAGSSLAEGSLELLIQRRLLYDDARGVGEPLNETTDGITPDPPYGNTERLGEGVIIKGVHRLVIGGGKSGAPIVRSQMDHMFSQPLVFVGSEESAVQFSRSSLSLINHNSLPRNVMIITFNALAGDGSFLIRLGHQYGENEDNIYSNPARVDLQDLFTWSVISSVVEMNLSANQRLDEWEARRYRWSKETQPKNSLEGTVCLLQPLEIRTFVVTI</sequence>
<dbReference type="Pfam" id="PF07748">
    <property type="entry name" value="Glyco_hydro_38C"/>
    <property type="match status" value="1"/>
</dbReference>
<dbReference type="SUPFAM" id="SSF74650">
    <property type="entry name" value="Galactose mutarotase-like"/>
    <property type="match status" value="1"/>
</dbReference>
<dbReference type="eggNOG" id="KOG1959">
    <property type="taxonomic scope" value="Eukaryota"/>
</dbReference>
<dbReference type="PANTHER" id="PTHR11607">
    <property type="entry name" value="ALPHA-MANNOSIDASE"/>
    <property type="match status" value="1"/>
</dbReference>
<evidence type="ECO:0000256" key="2">
    <source>
        <dbReference type="ARBA" id="ARBA00022801"/>
    </source>
</evidence>
<dbReference type="Gene3D" id="2.70.98.30">
    <property type="entry name" value="Golgi alpha-mannosidase II, domain 4"/>
    <property type="match status" value="1"/>
</dbReference>
<organism evidence="5 6">
    <name type="scientific">Thalassiosira oceanica</name>
    <name type="common">Marine diatom</name>
    <dbReference type="NCBI Taxonomy" id="159749"/>
    <lineage>
        <taxon>Eukaryota</taxon>
        <taxon>Sar</taxon>
        <taxon>Stramenopiles</taxon>
        <taxon>Ochrophyta</taxon>
        <taxon>Bacillariophyta</taxon>
        <taxon>Coscinodiscophyceae</taxon>
        <taxon>Thalassiosirophycidae</taxon>
        <taxon>Thalassiosirales</taxon>
        <taxon>Thalassiosiraceae</taxon>
        <taxon>Thalassiosira</taxon>
    </lineage>
</organism>
<accession>K0SEK4</accession>
<dbReference type="GO" id="GO:0030246">
    <property type="term" value="F:carbohydrate binding"/>
    <property type="evidence" value="ECO:0007669"/>
    <property type="project" value="InterPro"/>
</dbReference>
<dbReference type="Gene3D" id="2.60.40.1360">
    <property type="match status" value="1"/>
</dbReference>
<keyword evidence="6" id="KW-1185">Reference proteome</keyword>
<evidence type="ECO:0000313" key="5">
    <source>
        <dbReference type="EMBL" id="EJK63750.1"/>
    </source>
</evidence>
<dbReference type="PANTHER" id="PTHR11607:SF3">
    <property type="entry name" value="LYSOSOMAL ALPHA-MANNOSIDASE"/>
    <property type="match status" value="1"/>
</dbReference>
<dbReference type="AlphaFoldDB" id="K0SEK4"/>
<dbReference type="OMA" id="NGRELIW"/>
<dbReference type="InterPro" id="IPR011013">
    <property type="entry name" value="Gal_mutarotase_sf_dom"/>
</dbReference>
<evidence type="ECO:0000256" key="3">
    <source>
        <dbReference type="ARBA" id="ARBA00023157"/>
    </source>
</evidence>
<dbReference type="GO" id="GO:0046872">
    <property type="term" value="F:metal ion binding"/>
    <property type="evidence" value="ECO:0007669"/>
    <property type="project" value="UniProtKB-KW"/>
</dbReference>
<evidence type="ECO:0000259" key="4">
    <source>
        <dbReference type="SMART" id="SM00872"/>
    </source>
</evidence>
<dbReference type="SMART" id="SM00872">
    <property type="entry name" value="Alpha-mann_mid"/>
    <property type="match status" value="1"/>
</dbReference>
<dbReference type="Proteomes" id="UP000266841">
    <property type="component" value="Unassembled WGS sequence"/>
</dbReference>
<name>K0SEK4_THAOC</name>
<dbReference type="InterPro" id="IPR050843">
    <property type="entry name" value="Glycosyl_Hydrlase_38"/>
</dbReference>
<keyword evidence="3" id="KW-1015">Disulfide bond</keyword>
<feature type="domain" description="Glycoside hydrolase family 38 central" evidence="4">
    <location>
        <begin position="89"/>
        <end position="175"/>
    </location>
</feature>
<dbReference type="OrthoDB" id="2016903at2759"/>
<dbReference type="InterPro" id="IPR011682">
    <property type="entry name" value="Glyco_hydro_38_C"/>
</dbReference>
<keyword evidence="2" id="KW-0378">Hydrolase</keyword>
<dbReference type="InterPro" id="IPR037094">
    <property type="entry name" value="Glyco_hydro_38_cen_sf"/>
</dbReference>
<gene>
    <name evidence="5" type="ORF">THAOC_15576</name>
</gene>
<dbReference type="InterPro" id="IPR013780">
    <property type="entry name" value="Glyco_hydro_b"/>
</dbReference>
<dbReference type="GO" id="GO:0006013">
    <property type="term" value="P:mannose metabolic process"/>
    <property type="evidence" value="ECO:0007669"/>
    <property type="project" value="InterPro"/>
</dbReference>
<dbReference type="GO" id="GO:0004559">
    <property type="term" value="F:alpha-mannosidase activity"/>
    <property type="evidence" value="ECO:0007669"/>
    <property type="project" value="InterPro"/>
</dbReference>
<dbReference type="Pfam" id="PF09261">
    <property type="entry name" value="Alpha-mann_mid"/>
    <property type="match status" value="1"/>
</dbReference>
<dbReference type="EMBL" id="AGNL01018032">
    <property type="protein sequence ID" value="EJK63750.1"/>
    <property type="molecule type" value="Genomic_DNA"/>
</dbReference>
<comment type="caution">
    <text evidence="5">The sequence shown here is derived from an EMBL/GenBank/DDBJ whole genome shotgun (WGS) entry which is preliminary data.</text>
</comment>
<evidence type="ECO:0000313" key="6">
    <source>
        <dbReference type="Proteomes" id="UP000266841"/>
    </source>
</evidence>
<protein>
    <recommendedName>
        <fullName evidence="4">Glycoside hydrolase family 38 central domain-containing protein</fullName>
    </recommendedName>
</protein>
<keyword evidence="1" id="KW-0479">Metal-binding</keyword>
<dbReference type="InterPro" id="IPR028995">
    <property type="entry name" value="Glyco_hydro_57/38_cen_sf"/>
</dbReference>
<dbReference type="Gene3D" id="2.60.40.1180">
    <property type="entry name" value="Golgi alpha-mannosidase II"/>
    <property type="match status" value="1"/>
</dbReference>
<dbReference type="Gene3D" id="1.20.1270.50">
    <property type="entry name" value="Glycoside hydrolase family 38, central domain"/>
    <property type="match status" value="2"/>
</dbReference>
<proteinExistence type="predicted"/>
<dbReference type="InterPro" id="IPR015341">
    <property type="entry name" value="Glyco_hydro_38_cen"/>
</dbReference>